<sequence>MASYALYSDRAQAVSSLHLRDYQSEDDSSIESDDDTRRVSTQDQNQHRHQSQSQTGHPRSNTDTGVDLSRSGHQNDSQTQNHPRSRSQDDAPFHKWIKTLQRRAQKRPRPIGENANVPSQLMDMADRATLSHQRMRRFSSADSSTSSAFVSGVKSASISVASTRRSFSRSRHFGRSHTGSRTDRSSRASHVGNRLSVSDDDGYFPSSPTTAPLDPAALNRAMQRRRLLNELIKTEEGYISDVRFLMNAYITILAALPTLPDGLRASINHNLAAIVELHEEILAELLRVVPGSQYGQIDYYDAVDHQKSSVDYSSLYYNVSPIPEHGSMRTHWSQQVPDVFAEAQVTEDVAKVFTKKEYGAKYEMMIKDVTAAHRTMPDWDMYQKGLETLALSLGPSNNCENASRKALTIGDLLVKYTPNEDCPNSHMAIEEALVRMREATAEINRATTDAKMKITLERTWILQDRLVFSNQRLDAVSKNRIRSFGHIKLCGVLHACWQTKDSANGQYMICLLYNDVLCLASASKADQIYSIKACISLCNLRVEEVDNGRGIQCHTAPFSWKLVFEHDHHLFEIILTACSPKEELEWKSRLLSADGIGFDRLETPIIDQGFLSLDIKSLGTVFGKPGTVTHRMSIHRASTIGPKSQMCQVILKNTCVLKEAKTPSNGSINRSQSLLATSSRIAVLSPSRAERARLEAMLSDIWSKEVLPFPGMTARARSEHMVRATTSSMIRRLSVASIASTFSKRTNSLASITKHSSSTGTGTGTGTNSTCHGTATPGTPPIPFDDPVTLIHNMTRRSTDVTPSCFPGDDLTVRPLSQLTIMEDDGDRRPLRRMTLPVSPPRFSIRDLWASGETATKDSPPDMEYSPTDVADDEVLEMRVAVRGHNKRCTSSGSVRAPGKLSLSNVNTVSVADEEGVENPCASRRKALDNALSQEDRVQLSIDALANEVTAAAVDGDVDEDEGEKDAAMDGEEGKKGTMSRRMTKRWNVSNGRHRDSMVHGIRNLFR</sequence>
<dbReference type="InterPro" id="IPR000219">
    <property type="entry name" value="DH_dom"/>
</dbReference>
<dbReference type="SUPFAM" id="SSF48065">
    <property type="entry name" value="DBL homology domain (DH-domain)"/>
    <property type="match status" value="1"/>
</dbReference>
<dbReference type="PROSITE" id="PS50010">
    <property type="entry name" value="DH_2"/>
    <property type="match status" value="1"/>
</dbReference>
<dbReference type="InterPro" id="IPR051092">
    <property type="entry name" value="FYVE_RhoGEF_PH"/>
</dbReference>
<evidence type="ECO:0000259" key="2">
    <source>
        <dbReference type="PROSITE" id="PS50010"/>
    </source>
</evidence>
<dbReference type="PANTHER" id="PTHR12673">
    <property type="entry name" value="FACIOGENITAL DYSPLASIA PROTEIN"/>
    <property type="match status" value="1"/>
</dbReference>
<feature type="compositionally biased region" description="Basic and acidic residues" evidence="1">
    <location>
        <begin position="965"/>
        <end position="976"/>
    </location>
</feature>
<dbReference type="PANTHER" id="PTHR12673:SF159">
    <property type="entry name" value="LD03170P"/>
    <property type="match status" value="1"/>
</dbReference>
<feature type="region of interest" description="Disordered" evidence="1">
    <location>
        <begin position="753"/>
        <end position="783"/>
    </location>
</feature>
<protein>
    <recommendedName>
        <fullName evidence="2">DH domain-containing protein</fullName>
    </recommendedName>
</protein>
<dbReference type="GO" id="GO:0005085">
    <property type="term" value="F:guanyl-nucleotide exchange factor activity"/>
    <property type="evidence" value="ECO:0007669"/>
    <property type="project" value="InterPro"/>
</dbReference>
<dbReference type="InterPro" id="IPR035899">
    <property type="entry name" value="DBL_dom_sf"/>
</dbReference>
<dbReference type="EMBL" id="LAEV01001761">
    <property type="protein sequence ID" value="KKA27397.1"/>
    <property type="molecule type" value="Genomic_DNA"/>
</dbReference>
<gene>
    <name evidence="3" type="ORF">TD95_000481</name>
</gene>
<organism evidence="3 4">
    <name type="scientific">Thielaviopsis punctulata</name>
    <dbReference type="NCBI Taxonomy" id="72032"/>
    <lineage>
        <taxon>Eukaryota</taxon>
        <taxon>Fungi</taxon>
        <taxon>Dikarya</taxon>
        <taxon>Ascomycota</taxon>
        <taxon>Pezizomycotina</taxon>
        <taxon>Sordariomycetes</taxon>
        <taxon>Hypocreomycetidae</taxon>
        <taxon>Microascales</taxon>
        <taxon>Ceratocystidaceae</taxon>
        <taxon>Thielaviopsis</taxon>
    </lineage>
</organism>
<dbReference type="OrthoDB" id="8059989at2759"/>
<dbReference type="Proteomes" id="UP000033483">
    <property type="component" value="Unassembled WGS sequence"/>
</dbReference>
<feature type="domain" description="DH" evidence="2">
    <location>
        <begin position="223"/>
        <end position="287"/>
    </location>
</feature>
<evidence type="ECO:0000313" key="4">
    <source>
        <dbReference type="Proteomes" id="UP000033483"/>
    </source>
</evidence>
<keyword evidence="4" id="KW-1185">Reference proteome</keyword>
<dbReference type="GO" id="GO:0005737">
    <property type="term" value="C:cytoplasm"/>
    <property type="evidence" value="ECO:0007669"/>
    <property type="project" value="TreeGrafter"/>
</dbReference>
<feature type="region of interest" description="Disordered" evidence="1">
    <location>
        <begin position="164"/>
        <end position="192"/>
    </location>
</feature>
<dbReference type="SUPFAM" id="SSF50729">
    <property type="entry name" value="PH domain-like"/>
    <property type="match status" value="1"/>
</dbReference>
<proteinExistence type="predicted"/>
<feature type="compositionally biased region" description="Acidic residues" evidence="1">
    <location>
        <begin position="24"/>
        <end position="34"/>
    </location>
</feature>
<dbReference type="Gene3D" id="1.20.900.10">
    <property type="entry name" value="Dbl homology (DH) domain"/>
    <property type="match status" value="1"/>
</dbReference>
<name>A0A0F4ZA22_9PEZI</name>
<comment type="caution">
    <text evidence="3">The sequence shown here is derived from an EMBL/GenBank/DDBJ whole genome shotgun (WGS) entry which is preliminary data.</text>
</comment>
<evidence type="ECO:0000256" key="1">
    <source>
        <dbReference type="SAM" id="MobiDB-lite"/>
    </source>
</evidence>
<dbReference type="AlphaFoldDB" id="A0A0F4ZA22"/>
<feature type="region of interest" description="Disordered" evidence="1">
    <location>
        <begin position="957"/>
        <end position="981"/>
    </location>
</feature>
<feature type="compositionally biased region" description="Basic residues" evidence="1">
    <location>
        <begin position="166"/>
        <end position="175"/>
    </location>
</feature>
<accession>A0A0F4ZA22</accession>
<feature type="compositionally biased region" description="Polar residues" evidence="1">
    <location>
        <begin position="71"/>
        <end position="82"/>
    </location>
</feature>
<feature type="compositionally biased region" description="Polar residues" evidence="1">
    <location>
        <begin position="51"/>
        <end position="64"/>
    </location>
</feature>
<evidence type="ECO:0000313" key="3">
    <source>
        <dbReference type="EMBL" id="KKA27397.1"/>
    </source>
</evidence>
<reference evidence="3 4" key="1">
    <citation type="submission" date="2015-03" db="EMBL/GenBank/DDBJ databases">
        <authorList>
            <person name="Radwan O."/>
            <person name="Al-Naeli F.A."/>
            <person name="Rendon G.A."/>
            <person name="Fields C."/>
        </authorList>
    </citation>
    <scope>NUCLEOTIDE SEQUENCE [LARGE SCALE GENOMIC DNA]</scope>
    <source>
        <strain evidence="3">CR-DP1</strain>
    </source>
</reference>
<feature type="region of interest" description="Disordered" evidence="1">
    <location>
        <begin position="16"/>
        <end position="93"/>
    </location>
</feature>
<feature type="compositionally biased region" description="Low complexity" evidence="1">
    <location>
        <begin position="753"/>
        <end position="774"/>
    </location>
</feature>